<name>A0A017T5F1_9BACT</name>
<dbReference type="OrthoDB" id="9804203at2"/>
<evidence type="ECO:0000313" key="6">
    <source>
        <dbReference type="Proteomes" id="UP000019678"/>
    </source>
</evidence>
<dbReference type="InterPro" id="IPR010992">
    <property type="entry name" value="IHF-like_DNA-bd_dom_sf"/>
</dbReference>
<dbReference type="GO" id="GO:0005829">
    <property type="term" value="C:cytosol"/>
    <property type="evidence" value="ECO:0007669"/>
    <property type="project" value="TreeGrafter"/>
</dbReference>
<dbReference type="InterPro" id="IPR000119">
    <property type="entry name" value="Hist_DNA-bd"/>
</dbReference>
<dbReference type="SMART" id="SM00411">
    <property type="entry name" value="BHL"/>
    <property type="match status" value="1"/>
</dbReference>
<dbReference type="Proteomes" id="UP000019678">
    <property type="component" value="Unassembled WGS sequence"/>
</dbReference>
<dbReference type="EMBL" id="ASRX01000042">
    <property type="protein sequence ID" value="EYF03796.1"/>
    <property type="molecule type" value="Genomic_DNA"/>
</dbReference>
<feature type="region of interest" description="Disordered" evidence="4">
    <location>
        <begin position="95"/>
        <end position="119"/>
    </location>
</feature>
<dbReference type="STRING" id="1192034.CAP_5226"/>
<dbReference type="RefSeq" id="WP_044245376.1">
    <property type="nucleotide sequence ID" value="NZ_ASRX01000042.1"/>
</dbReference>
<dbReference type="eggNOG" id="COG0776">
    <property type="taxonomic scope" value="Bacteria"/>
</dbReference>
<dbReference type="GO" id="GO:0003677">
    <property type="term" value="F:DNA binding"/>
    <property type="evidence" value="ECO:0007669"/>
    <property type="project" value="UniProtKB-KW"/>
</dbReference>
<dbReference type="GO" id="GO:0030527">
    <property type="term" value="F:structural constituent of chromatin"/>
    <property type="evidence" value="ECO:0007669"/>
    <property type="project" value="InterPro"/>
</dbReference>
<comment type="caution">
    <text evidence="5">The sequence shown here is derived from an EMBL/GenBank/DDBJ whole genome shotgun (WGS) entry which is preliminary data.</text>
</comment>
<evidence type="ECO:0000313" key="5">
    <source>
        <dbReference type="EMBL" id="EYF03796.1"/>
    </source>
</evidence>
<evidence type="ECO:0000256" key="4">
    <source>
        <dbReference type="SAM" id="MobiDB-lite"/>
    </source>
</evidence>
<protein>
    <submittedName>
        <fullName evidence="5">Integration host factor beta subunit</fullName>
    </submittedName>
</protein>
<proteinExistence type="inferred from homology"/>
<comment type="similarity">
    <text evidence="1 3">Belongs to the bacterial histone-like protein family.</text>
</comment>
<gene>
    <name evidence="5" type="ORF">CAP_5226</name>
</gene>
<evidence type="ECO:0000256" key="1">
    <source>
        <dbReference type="ARBA" id="ARBA00010529"/>
    </source>
</evidence>
<keyword evidence="2" id="KW-0238">DNA-binding</keyword>
<organism evidence="5 6">
    <name type="scientific">Chondromyces apiculatus DSM 436</name>
    <dbReference type="NCBI Taxonomy" id="1192034"/>
    <lineage>
        <taxon>Bacteria</taxon>
        <taxon>Pseudomonadati</taxon>
        <taxon>Myxococcota</taxon>
        <taxon>Polyangia</taxon>
        <taxon>Polyangiales</taxon>
        <taxon>Polyangiaceae</taxon>
        <taxon>Chondromyces</taxon>
    </lineage>
</organism>
<evidence type="ECO:0000256" key="2">
    <source>
        <dbReference type="ARBA" id="ARBA00023125"/>
    </source>
</evidence>
<reference evidence="5 6" key="1">
    <citation type="submission" date="2013-05" db="EMBL/GenBank/DDBJ databases">
        <title>Genome assembly of Chondromyces apiculatus DSM 436.</title>
        <authorList>
            <person name="Sharma G."/>
            <person name="Khatri I."/>
            <person name="Kaur C."/>
            <person name="Mayilraj S."/>
            <person name="Subramanian S."/>
        </authorList>
    </citation>
    <scope>NUCLEOTIDE SEQUENCE [LARGE SCALE GENOMIC DNA]</scope>
    <source>
        <strain evidence="5 6">DSM 436</strain>
    </source>
</reference>
<dbReference type="PANTHER" id="PTHR33175:SF5">
    <property type="entry name" value="INTEGRATION HOST FACTOR SUBUNIT BETA"/>
    <property type="match status" value="1"/>
</dbReference>
<dbReference type="PRINTS" id="PR01727">
    <property type="entry name" value="DNABINDINGHU"/>
</dbReference>
<dbReference type="SUPFAM" id="SSF47729">
    <property type="entry name" value="IHF-like DNA-binding proteins"/>
    <property type="match status" value="1"/>
</dbReference>
<accession>A0A017T5F1</accession>
<evidence type="ECO:0000256" key="3">
    <source>
        <dbReference type="RuleBase" id="RU003939"/>
    </source>
</evidence>
<keyword evidence="6" id="KW-1185">Reference proteome</keyword>
<sequence length="119" mass="13213">MTKSELIDAIAGRGELTKARAEMLVNCVFDAMTEALQRNEGIEIRGFGSFTVRPYKPYSGRNPRTGQPVPVPAKRLPFFKVGKELKELVNSSRQFAITGGDDSDDDSDDDIIEDDDEDE</sequence>
<dbReference type="PANTHER" id="PTHR33175">
    <property type="entry name" value="DNA-BINDING PROTEIN HU"/>
    <property type="match status" value="1"/>
</dbReference>
<dbReference type="Pfam" id="PF00216">
    <property type="entry name" value="Bac_DNA_binding"/>
    <property type="match status" value="1"/>
</dbReference>
<dbReference type="AlphaFoldDB" id="A0A017T5F1"/>
<dbReference type="CDD" id="cd13836">
    <property type="entry name" value="IHF_B"/>
    <property type="match status" value="1"/>
</dbReference>
<feature type="compositionally biased region" description="Acidic residues" evidence="4">
    <location>
        <begin position="101"/>
        <end position="119"/>
    </location>
</feature>
<dbReference type="Gene3D" id="4.10.520.10">
    <property type="entry name" value="IHF-like DNA-binding proteins"/>
    <property type="match status" value="1"/>
</dbReference>